<dbReference type="AlphaFoldDB" id="A0A448MT30"/>
<gene>
    <name evidence="5" type="primary">btuB_1</name>
    <name evidence="5" type="ORF">NCTC8284_03535</name>
</gene>
<evidence type="ECO:0000256" key="3">
    <source>
        <dbReference type="SAM" id="SignalP"/>
    </source>
</evidence>
<dbReference type="Pfam" id="PF07715">
    <property type="entry name" value="Plug"/>
    <property type="match status" value="1"/>
</dbReference>
<proteinExistence type="inferred from homology"/>
<dbReference type="GO" id="GO:0044718">
    <property type="term" value="P:siderophore transmembrane transport"/>
    <property type="evidence" value="ECO:0007669"/>
    <property type="project" value="TreeGrafter"/>
</dbReference>
<evidence type="ECO:0000256" key="1">
    <source>
        <dbReference type="ARBA" id="ARBA00022729"/>
    </source>
</evidence>
<keyword evidence="2" id="KW-0813">Transport</keyword>
<dbReference type="KEGG" id="rpne:NCTC8284_03535"/>
<reference evidence="5 6" key="1">
    <citation type="submission" date="2018-12" db="EMBL/GenBank/DDBJ databases">
        <authorList>
            <consortium name="Pathogen Informatics"/>
        </authorList>
    </citation>
    <scope>NUCLEOTIDE SEQUENCE [LARGE SCALE GENOMIC DNA]</scope>
    <source>
        <strain evidence="5 6">NCTC8284</strain>
    </source>
</reference>
<dbReference type="PANTHER" id="PTHR30069:SF53">
    <property type="entry name" value="COLICIN I RECEPTOR-RELATED"/>
    <property type="match status" value="1"/>
</dbReference>
<keyword evidence="1 3" id="KW-0732">Signal</keyword>
<keyword evidence="2" id="KW-0472">Membrane</keyword>
<comment type="similarity">
    <text evidence="2">Belongs to the TonB-dependent receptor family.</text>
</comment>
<keyword evidence="2" id="KW-0812">Transmembrane</keyword>
<evidence type="ECO:0000259" key="4">
    <source>
        <dbReference type="Pfam" id="PF07715"/>
    </source>
</evidence>
<dbReference type="Proteomes" id="UP000278733">
    <property type="component" value="Chromosome"/>
</dbReference>
<dbReference type="GO" id="GO:0009279">
    <property type="term" value="C:cell outer membrane"/>
    <property type="evidence" value="ECO:0007669"/>
    <property type="project" value="UniProtKB-SubCell"/>
</dbReference>
<dbReference type="EMBL" id="LR134405">
    <property type="protein sequence ID" value="VEH68302.1"/>
    <property type="molecule type" value="Genomic_DNA"/>
</dbReference>
<dbReference type="SUPFAM" id="SSF56935">
    <property type="entry name" value="Porins"/>
    <property type="match status" value="1"/>
</dbReference>
<keyword evidence="5" id="KW-0675">Receptor</keyword>
<dbReference type="InterPro" id="IPR037066">
    <property type="entry name" value="Plug_dom_sf"/>
</dbReference>
<dbReference type="PANTHER" id="PTHR30069">
    <property type="entry name" value="TONB-DEPENDENT OUTER MEMBRANE RECEPTOR"/>
    <property type="match status" value="1"/>
</dbReference>
<feature type="chain" id="PRO_5019317755" evidence="3">
    <location>
        <begin position="21"/>
        <end position="167"/>
    </location>
</feature>
<name>A0A448MT30_9PAST</name>
<feature type="signal peptide" evidence="3">
    <location>
        <begin position="1"/>
        <end position="20"/>
    </location>
</feature>
<organism evidence="5 6">
    <name type="scientific">Rodentibacter pneumotropicus</name>
    <dbReference type="NCBI Taxonomy" id="758"/>
    <lineage>
        <taxon>Bacteria</taxon>
        <taxon>Pseudomonadati</taxon>
        <taxon>Pseudomonadota</taxon>
        <taxon>Gammaproteobacteria</taxon>
        <taxon>Pasteurellales</taxon>
        <taxon>Pasteurellaceae</taxon>
        <taxon>Rodentibacter</taxon>
    </lineage>
</organism>
<dbReference type="Gene3D" id="2.170.130.10">
    <property type="entry name" value="TonB-dependent receptor, plug domain"/>
    <property type="match status" value="1"/>
</dbReference>
<accession>A0A448MT30</accession>
<protein>
    <submittedName>
        <fullName evidence="5">TonB-dependent receptor, beta-barrel domain protein</fullName>
    </submittedName>
</protein>
<keyword evidence="2" id="KW-1134">Transmembrane beta strand</keyword>
<sequence length="167" mass="17872">MKKNLITTALLLGSSTFVYGESSDTELPPINVYSAYATPVNQDQTASSVTVLTEKDFASRNATYVSDVLKTVPGVAMGVSGGRGTSTSLFLRGANSKHTAVIIDGIRVNPADTNFDFGGLSLSNIEQIEVLRGEQSALWGSDAMGEWFISQRKAVCIKTNHLILILI</sequence>
<evidence type="ECO:0000313" key="5">
    <source>
        <dbReference type="EMBL" id="VEH68302.1"/>
    </source>
</evidence>
<dbReference type="GO" id="GO:0015344">
    <property type="term" value="F:siderophore uptake transmembrane transporter activity"/>
    <property type="evidence" value="ECO:0007669"/>
    <property type="project" value="TreeGrafter"/>
</dbReference>
<dbReference type="PROSITE" id="PS52016">
    <property type="entry name" value="TONB_DEPENDENT_REC_3"/>
    <property type="match status" value="1"/>
</dbReference>
<keyword evidence="2" id="KW-0998">Cell outer membrane</keyword>
<evidence type="ECO:0000313" key="6">
    <source>
        <dbReference type="Proteomes" id="UP000278733"/>
    </source>
</evidence>
<feature type="domain" description="TonB-dependent receptor plug" evidence="4">
    <location>
        <begin position="42"/>
        <end position="145"/>
    </location>
</feature>
<dbReference type="InterPro" id="IPR012910">
    <property type="entry name" value="Plug_dom"/>
</dbReference>
<evidence type="ECO:0000256" key="2">
    <source>
        <dbReference type="PROSITE-ProRule" id="PRU01360"/>
    </source>
</evidence>
<comment type="subcellular location">
    <subcellularLocation>
        <location evidence="2">Cell outer membrane</location>
        <topology evidence="2">Multi-pass membrane protein</topology>
    </subcellularLocation>
</comment>
<dbReference type="InterPro" id="IPR039426">
    <property type="entry name" value="TonB-dep_rcpt-like"/>
</dbReference>